<dbReference type="PANTHER" id="PTHR33966:SF1">
    <property type="entry name" value="PROTEIN ODR-4 HOMOLOG"/>
    <property type="match status" value="1"/>
</dbReference>
<comment type="caution">
    <text evidence="8">The sequence shown here is derived from an EMBL/GenBank/DDBJ whole genome shotgun (WGS) entry which is preliminary data.</text>
</comment>
<evidence type="ECO:0000256" key="5">
    <source>
        <dbReference type="ARBA" id="ARBA00023136"/>
    </source>
</evidence>
<proteinExistence type="inferred from homology"/>
<reference evidence="8 9" key="1">
    <citation type="journal article" date="2021" name="Elife">
        <title>Chloroplast acquisition without the gene transfer in kleptoplastic sea slugs, Plakobranchus ocellatus.</title>
        <authorList>
            <person name="Maeda T."/>
            <person name="Takahashi S."/>
            <person name="Yoshida T."/>
            <person name="Shimamura S."/>
            <person name="Takaki Y."/>
            <person name="Nagai Y."/>
            <person name="Toyoda A."/>
            <person name="Suzuki Y."/>
            <person name="Arimoto A."/>
            <person name="Ishii H."/>
            <person name="Satoh N."/>
            <person name="Nishiyama T."/>
            <person name="Hasebe M."/>
            <person name="Maruyama T."/>
            <person name="Minagawa J."/>
            <person name="Obokata J."/>
            <person name="Shigenobu S."/>
        </authorList>
    </citation>
    <scope>NUCLEOTIDE SEQUENCE [LARGE SCALE GENOMIC DNA]</scope>
</reference>
<keyword evidence="4 7" id="KW-1133">Transmembrane helix</keyword>
<dbReference type="GO" id="GO:0012505">
    <property type="term" value="C:endomembrane system"/>
    <property type="evidence" value="ECO:0007669"/>
    <property type="project" value="TreeGrafter"/>
</dbReference>
<dbReference type="Proteomes" id="UP000735302">
    <property type="component" value="Unassembled WGS sequence"/>
</dbReference>
<organism evidence="8 9">
    <name type="scientific">Plakobranchus ocellatus</name>
    <dbReference type="NCBI Taxonomy" id="259542"/>
    <lineage>
        <taxon>Eukaryota</taxon>
        <taxon>Metazoa</taxon>
        <taxon>Spiralia</taxon>
        <taxon>Lophotrochozoa</taxon>
        <taxon>Mollusca</taxon>
        <taxon>Gastropoda</taxon>
        <taxon>Heterobranchia</taxon>
        <taxon>Euthyneura</taxon>
        <taxon>Panpulmonata</taxon>
        <taxon>Sacoglossa</taxon>
        <taxon>Placobranchoidea</taxon>
        <taxon>Plakobranchidae</taxon>
        <taxon>Plakobranchus</taxon>
    </lineage>
</organism>
<evidence type="ECO:0000256" key="1">
    <source>
        <dbReference type="ARBA" id="ARBA00004370"/>
    </source>
</evidence>
<dbReference type="AlphaFoldDB" id="A0AAV4DZE2"/>
<comment type="similarity">
    <text evidence="2">Belongs to the ODR-4 family.</text>
</comment>
<gene>
    <name evidence="8" type="ORF">PoB_007608900</name>
</gene>
<dbReference type="GO" id="GO:0016020">
    <property type="term" value="C:membrane"/>
    <property type="evidence" value="ECO:0007669"/>
    <property type="project" value="UniProtKB-SubCell"/>
</dbReference>
<evidence type="ECO:0000256" key="3">
    <source>
        <dbReference type="ARBA" id="ARBA00022692"/>
    </source>
</evidence>
<evidence type="ECO:0000256" key="4">
    <source>
        <dbReference type="ARBA" id="ARBA00022989"/>
    </source>
</evidence>
<feature type="transmembrane region" description="Helical" evidence="7">
    <location>
        <begin position="454"/>
        <end position="475"/>
    </location>
</feature>
<evidence type="ECO:0000256" key="6">
    <source>
        <dbReference type="SAM" id="MobiDB-lite"/>
    </source>
</evidence>
<evidence type="ECO:0000313" key="8">
    <source>
        <dbReference type="EMBL" id="GFO49584.1"/>
    </source>
</evidence>
<keyword evidence="5 7" id="KW-0472">Membrane</keyword>
<feature type="region of interest" description="Disordered" evidence="6">
    <location>
        <begin position="248"/>
        <end position="267"/>
    </location>
</feature>
<evidence type="ECO:0000313" key="9">
    <source>
        <dbReference type="Proteomes" id="UP000735302"/>
    </source>
</evidence>
<keyword evidence="3 7" id="KW-0812">Transmembrane</keyword>
<comment type="subcellular location">
    <subcellularLocation>
        <location evidence="1">Membrane</location>
    </subcellularLocation>
</comment>
<accession>A0AAV4DZE2</accession>
<dbReference type="Pfam" id="PF14778">
    <property type="entry name" value="ODR4-like"/>
    <property type="match status" value="1"/>
</dbReference>
<dbReference type="PANTHER" id="PTHR33966">
    <property type="entry name" value="PROTEIN ODR-4 HOMOLOG"/>
    <property type="match status" value="1"/>
</dbReference>
<evidence type="ECO:0000256" key="2">
    <source>
        <dbReference type="ARBA" id="ARBA00010131"/>
    </source>
</evidence>
<protein>
    <submittedName>
        <fullName evidence="8">Odr-4-like protein</fullName>
    </submittedName>
</protein>
<dbReference type="GO" id="GO:0008104">
    <property type="term" value="P:intracellular protein localization"/>
    <property type="evidence" value="ECO:0007669"/>
    <property type="project" value="TreeGrafter"/>
</dbReference>
<name>A0AAV4DZE2_9GAST</name>
<sequence>MGRSIIVEEHIEKYIEKLFKDNKWYIGVIIGQLTSQKDYVVHMARTPDPVEDEVSEENVEDDTGDAAVLTKKPKAVRPASLEELDEKWVSTHAKQVTRMLPGGLNVVGLFAIAPTAMLKSSQGKLRQMLYNVHKTLNRHAALVTSGEITDRILLQLDLSTRKLTCATVNVSDIKSGLTPAEWKVQSGGQRWVRLTSQVNLDIPVAVPSDSKSQTLLKQIQGGLANFASTVQQSIITIEGTLRDNTEPLVTNTERKAKSGKGKGGGSLDAASLSKSVNFYLPYTCMETHQAPTLSEAQATINIMGTTVLRAYVSARATVGDAIQAVRADLIRSLLARCELLCEEFDVVEAGKQGSEVYDPPVRLFCRLQTVEGGKSGGGGGVEVCDYVFQDEKKEEVRERIQELLDVAEVGTLEEAEKSAAEDDTWSCQSSLSAMSSHQSLASPHPTSDSMVRTYIGAAVGGIVAVAATWLSYMYISDE</sequence>
<evidence type="ECO:0000256" key="7">
    <source>
        <dbReference type="SAM" id="Phobius"/>
    </source>
</evidence>
<dbReference type="EMBL" id="BLXT01008494">
    <property type="protein sequence ID" value="GFO49584.1"/>
    <property type="molecule type" value="Genomic_DNA"/>
</dbReference>
<keyword evidence="9" id="KW-1185">Reference proteome</keyword>
<dbReference type="InterPro" id="IPR029454">
    <property type="entry name" value="ODR-4-like"/>
</dbReference>